<feature type="region of interest" description="Disordered" evidence="1">
    <location>
        <begin position="249"/>
        <end position="268"/>
    </location>
</feature>
<dbReference type="GO" id="GO:0016010">
    <property type="term" value="C:dystrophin-associated glycoprotein complex"/>
    <property type="evidence" value="ECO:0007669"/>
    <property type="project" value="InterPro"/>
</dbReference>
<dbReference type="PANTHER" id="PTHR15260">
    <property type="entry name" value="SARCOSPAN"/>
    <property type="match status" value="1"/>
</dbReference>
<sequence>MFLVLFQFKRGRSGTDKGTQIVSRIQQQQSSWHENCFHFLRVNALIVLLLTIFFTMLAFIYALIHSTNLSAEGLRCEPQFTFNVNSSTCVCTIDTRPARTSGSPMAANMTNPSDDVGFNESLPLSGGSPFSVMNGDDSRVPEGVIRLEYRDFNCNEVHSIWHYVMIVSTLLNSFGCLLATLFLVIYSIECMRRSDRHSHRAKNGETGERMVENAITATNNPIASYQSSPNIEPDASTLPLLTVATQTSRVTESPDTSRFSNNINNKPETDYADTAVEENTITTLLSDEDDKILMS</sequence>
<dbReference type="InterPro" id="IPR030429">
    <property type="entry name" value="Sarcospan"/>
</dbReference>
<keyword evidence="2" id="KW-1133">Transmembrane helix</keyword>
<feature type="compositionally biased region" description="Polar residues" evidence="1">
    <location>
        <begin position="249"/>
        <end position="266"/>
    </location>
</feature>
<dbReference type="PANTHER" id="PTHR15260:SF1">
    <property type="entry name" value="SARCOSPAN"/>
    <property type="match status" value="1"/>
</dbReference>
<organism evidence="3 4">
    <name type="scientific">Anopheles minimus</name>
    <dbReference type="NCBI Taxonomy" id="112268"/>
    <lineage>
        <taxon>Eukaryota</taxon>
        <taxon>Metazoa</taxon>
        <taxon>Ecdysozoa</taxon>
        <taxon>Arthropoda</taxon>
        <taxon>Hexapoda</taxon>
        <taxon>Insecta</taxon>
        <taxon>Pterygota</taxon>
        <taxon>Neoptera</taxon>
        <taxon>Endopterygota</taxon>
        <taxon>Diptera</taxon>
        <taxon>Nematocera</taxon>
        <taxon>Culicoidea</taxon>
        <taxon>Culicidae</taxon>
        <taxon>Anophelinae</taxon>
        <taxon>Anopheles</taxon>
    </lineage>
</organism>
<reference evidence="4" key="1">
    <citation type="submission" date="2013-03" db="EMBL/GenBank/DDBJ databases">
        <title>The Genome Sequence of Anopheles minimus MINIMUS1.</title>
        <authorList>
            <consortium name="The Broad Institute Genomics Platform"/>
            <person name="Neafsey D.E."/>
            <person name="Walton C."/>
            <person name="Walker B."/>
            <person name="Young S.K."/>
            <person name="Zeng Q."/>
            <person name="Gargeya S."/>
            <person name="Fitzgerald M."/>
            <person name="Haas B."/>
            <person name="Abouelleil A."/>
            <person name="Allen A.W."/>
            <person name="Alvarado L."/>
            <person name="Arachchi H.M."/>
            <person name="Berlin A.M."/>
            <person name="Chapman S.B."/>
            <person name="Gainer-Dewar J."/>
            <person name="Goldberg J."/>
            <person name="Griggs A."/>
            <person name="Gujja S."/>
            <person name="Hansen M."/>
            <person name="Howarth C."/>
            <person name="Imamovic A."/>
            <person name="Ireland A."/>
            <person name="Larimer J."/>
            <person name="McCowan C."/>
            <person name="Murphy C."/>
            <person name="Pearson M."/>
            <person name="Poon T.W."/>
            <person name="Priest M."/>
            <person name="Roberts A."/>
            <person name="Saif S."/>
            <person name="Shea T."/>
            <person name="Sisk P."/>
            <person name="Sykes S."/>
            <person name="Wortman J."/>
            <person name="Nusbaum C."/>
            <person name="Birren B."/>
        </authorList>
    </citation>
    <scope>NUCLEOTIDE SEQUENCE [LARGE SCALE GENOMIC DNA]</scope>
    <source>
        <strain evidence="4">MINIMUS1</strain>
    </source>
</reference>
<dbReference type="EnsemblMetazoa" id="AMIN002147-RA">
    <property type="protein sequence ID" value="AMIN002147-PA"/>
    <property type="gene ID" value="AMIN002147"/>
</dbReference>
<keyword evidence="4" id="KW-1185">Reference proteome</keyword>
<evidence type="ECO:0000256" key="2">
    <source>
        <dbReference type="SAM" id="Phobius"/>
    </source>
</evidence>
<feature type="transmembrane region" description="Helical" evidence="2">
    <location>
        <begin position="42"/>
        <end position="64"/>
    </location>
</feature>
<evidence type="ECO:0000256" key="1">
    <source>
        <dbReference type="SAM" id="MobiDB-lite"/>
    </source>
</evidence>
<keyword evidence="2" id="KW-0472">Membrane</keyword>
<evidence type="ECO:0000313" key="4">
    <source>
        <dbReference type="Proteomes" id="UP000075920"/>
    </source>
</evidence>
<feature type="transmembrane region" description="Helical" evidence="2">
    <location>
        <begin position="160"/>
        <end position="186"/>
    </location>
</feature>
<dbReference type="GO" id="GO:0042383">
    <property type="term" value="C:sarcolemma"/>
    <property type="evidence" value="ECO:0007669"/>
    <property type="project" value="TreeGrafter"/>
</dbReference>
<keyword evidence="2" id="KW-0812">Transmembrane</keyword>
<accession>A0A182VVQ2</accession>
<evidence type="ECO:0000313" key="3">
    <source>
        <dbReference type="EnsemblMetazoa" id="AMIN002147-PA"/>
    </source>
</evidence>
<name>A0A182VVQ2_9DIPT</name>
<dbReference type="VEuPathDB" id="VectorBase:AMIN002147"/>
<reference evidence="3" key="2">
    <citation type="submission" date="2020-05" db="UniProtKB">
        <authorList>
            <consortium name="EnsemblMetazoa"/>
        </authorList>
    </citation>
    <scope>IDENTIFICATION</scope>
    <source>
        <strain evidence="3">MINIMUS1</strain>
    </source>
</reference>
<dbReference type="STRING" id="112268.A0A182VVQ2"/>
<dbReference type="Proteomes" id="UP000075920">
    <property type="component" value="Unassembled WGS sequence"/>
</dbReference>
<proteinExistence type="predicted"/>
<dbReference type="AlphaFoldDB" id="A0A182VVQ2"/>
<protein>
    <submittedName>
        <fullName evidence="3">Uncharacterized protein</fullName>
    </submittedName>
</protein>